<dbReference type="AlphaFoldDB" id="A0A916YKX5"/>
<proteinExistence type="predicted"/>
<dbReference type="GO" id="GO:0042597">
    <property type="term" value="C:periplasmic space"/>
    <property type="evidence" value="ECO:0007669"/>
    <property type="project" value="UniProtKB-SubCell"/>
</dbReference>
<evidence type="ECO:0000256" key="3">
    <source>
        <dbReference type="ARBA" id="ARBA00022764"/>
    </source>
</evidence>
<dbReference type="InterPro" id="IPR008929">
    <property type="entry name" value="Chondroitin_lyas"/>
</dbReference>
<dbReference type="RefSeq" id="WP_188988582.1">
    <property type="nucleotide sequence ID" value="NZ_BMHP01000001.1"/>
</dbReference>
<evidence type="ECO:0000256" key="2">
    <source>
        <dbReference type="ARBA" id="ARBA00022729"/>
    </source>
</evidence>
<dbReference type="EMBL" id="BMHP01000001">
    <property type="protein sequence ID" value="GGD49531.1"/>
    <property type="molecule type" value="Genomic_DNA"/>
</dbReference>
<evidence type="ECO:0000259" key="5">
    <source>
        <dbReference type="Pfam" id="PF07940"/>
    </source>
</evidence>
<protein>
    <recommendedName>
        <fullName evidence="5">Heparinase II/III-like C-terminal domain-containing protein</fullName>
    </recommendedName>
</protein>
<feature type="domain" description="Heparinase II/III-like C-terminal" evidence="5">
    <location>
        <begin position="705"/>
        <end position="878"/>
    </location>
</feature>
<keyword evidence="4" id="KW-0456">Lyase</keyword>
<name>A0A916YKX5_9BACL</name>
<comment type="caution">
    <text evidence="6">The sequence shown here is derived from an EMBL/GenBank/DDBJ whole genome shotgun (WGS) entry which is preliminary data.</text>
</comment>
<evidence type="ECO:0000313" key="7">
    <source>
        <dbReference type="Proteomes" id="UP000612456"/>
    </source>
</evidence>
<reference evidence="6" key="1">
    <citation type="journal article" date="2014" name="Int. J. Syst. Evol. Microbiol.">
        <title>Complete genome sequence of Corynebacterium casei LMG S-19264T (=DSM 44701T), isolated from a smear-ripened cheese.</title>
        <authorList>
            <consortium name="US DOE Joint Genome Institute (JGI-PGF)"/>
            <person name="Walter F."/>
            <person name="Albersmeier A."/>
            <person name="Kalinowski J."/>
            <person name="Ruckert C."/>
        </authorList>
    </citation>
    <scope>NUCLEOTIDE SEQUENCE</scope>
    <source>
        <strain evidence="6">CGMCC 1.15178</strain>
    </source>
</reference>
<dbReference type="PANTHER" id="PTHR39210">
    <property type="entry name" value="HEPARIN-SULFATE LYASE"/>
    <property type="match status" value="1"/>
</dbReference>
<dbReference type="InterPro" id="IPR012480">
    <property type="entry name" value="Hepar_II_III_C"/>
</dbReference>
<organism evidence="6 7">
    <name type="scientific">Paenibacillus nasutitermitis</name>
    <dbReference type="NCBI Taxonomy" id="1652958"/>
    <lineage>
        <taxon>Bacteria</taxon>
        <taxon>Bacillati</taxon>
        <taxon>Bacillota</taxon>
        <taxon>Bacilli</taxon>
        <taxon>Bacillales</taxon>
        <taxon>Paenibacillaceae</taxon>
        <taxon>Paenibacillus</taxon>
    </lineage>
</organism>
<dbReference type="Pfam" id="PF07940">
    <property type="entry name" value="Hepar_II_III_C"/>
    <property type="match status" value="1"/>
</dbReference>
<dbReference type="GO" id="GO:0016829">
    <property type="term" value="F:lyase activity"/>
    <property type="evidence" value="ECO:0007669"/>
    <property type="project" value="UniProtKB-KW"/>
</dbReference>
<sequence length="963" mass="107041">MTAPRIWDLSSQHTLSLLLDPITGAPKSLSIPIHSSAASMSFIETTLRDEDDQIRYRAQIVVEWTGDHLLEIPANWFEPVGSQDMSAILTQLTLTCWDSGPLSAMLTVDHPVWTEHTPLIQVNEREQLLDVFTAPGFWEPGEWEQTSGEGAFKKMWLYAQLSTQSGPEQSGSVAYTKQYDRPIDQFQALVLGLSTDELGAFSLQVMVDGVNRLVVDRKPGSGFEELRVDLAGKLLNSVTIGLSTDPGRETGEQEGKLICLIYWIMLESRGEFPAITNEITGSGDIVAPTEEVLAGAAVYPVKEAGLHEQMLPVGFLFDREGLLALRKRVFQKGSEASRLFGEIRAEAEANLSYRPEDYLGTYMPVDWARQGIERASSPNSDTHRLFSTLVYSAFAYAIEGDLRFGLAARRALLTVARIKHWAAGFVARYPAGLRGYRAPFIESHTSQAVALCYDLICPLLTPEERREVEDALYTKGMIWLDAFLRQNGEGYLLGSNQGAVYTLGLLYAAHAAARSHPDAAAVAQRWSSWLERMLAGYYHADGSTNEGMMYWEYTTHYAIESLLIISGQSGRPVSGLIPPSMAQTMDYLSHLQSLAYPSLRFLALGDCRNEDFNNLGPSLLFFSRYLGDTRSLAMWQQHYAIAHPPGNPFFGLPIGTGQYTTNGLLTLLLLQDEKPVKQELPKHRIFAETERILWRTGSNFGDKLFFFEGGPQSFEHTHYDKGQFLLEAFGETLVVDPGTITYNRPFSTLLKASKFHNVVTVNGKDQSYKDPSQAVGIKALREEQDYDYLHADLTHSYQELSVYNRRILFVRPDYWLLYDEVDAIEPGLEWNLHSKGMFFALEPDGRSLHFIAQAPQAGLRVAVAADQSLTAKTATYSDEGVVLSHHLALHTGRSAAKLRLAAILCPYAGEDENAVNAITIQTESSKEGAVFTVNGSFGSDRVTCSFEDGIFRVERGSGCMIIA</sequence>
<accession>A0A916YKX5</accession>
<evidence type="ECO:0000256" key="1">
    <source>
        <dbReference type="ARBA" id="ARBA00004418"/>
    </source>
</evidence>
<keyword evidence="3" id="KW-0574">Periplasm</keyword>
<keyword evidence="2" id="KW-0732">Signal</keyword>
<gene>
    <name evidence="6" type="ORF">GCM10010911_03800</name>
</gene>
<reference evidence="6" key="2">
    <citation type="submission" date="2020-09" db="EMBL/GenBank/DDBJ databases">
        <authorList>
            <person name="Sun Q."/>
            <person name="Zhou Y."/>
        </authorList>
    </citation>
    <scope>NUCLEOTIDE SEQUENCE</scope>
    <source>
        <strain evidence="6">CGMCC 1.15178</strain>
    </source>
</reference>
<evidence type="ECO:0000313" key="6">
    <source>
        <dbReference type="EMBL" id="GGD49531.1"/>
    </source>
</evidence>
<dbReference type="Proteomes" id="UP000612456">
    <property type="component" value="Unassembled WGS sequence"/>
</dbReference>
<dbReference type="Gene3D" id="2.70.98.70">
    <property type="match status" value="1"/>
</dbReference>
<evidence type="ECO:0000256" key="4">
    <source>
        <dbReference type="ARBA" id="ARBA00023239"/>
    </source>
</evidence>
<dbReference type="PANTHER" id="PTHR39210:SF1">
    <property type="entry name" value="HEPARIN-SULFATE LYASE"/>
    <property type="match status" value="1"/>
</dbReference>
<keyword evidence="7" id="KW-1185">Reference proteome</keyword>
<dbReference type="SUPFAM" id="SSF48230">
    <property type="entry name" value="Chondroitin AC/alginate lyase"/>
    <property type="match status" value="1"/>
</dbReference>
<comment type="subcellular location">
    <subcellularLocation>
        <location evidence="1">Periplasm</location>
    </subcellularLocation>
</comment>
<dbReference type="Gene3D" id="1.50.10.100">
    <property type="entry name" value="Chondroitin AC/alginate lyase"/>
    <property type="match status" value="1"/>
</dbReference>